<sequence length="655" mass="69574">MPDSHPSQGSEGAVTVANTSDASNTSQKIGAPISAPAANPKAPTADDAEAAARSSTSRVASPSRKSENGKKDPHWLQVESEHNIPKNNFYIVLPGLMLAVFLAALDQTIVSTALPTIAGDLHAGPSSYSFVGTAYLLTATALIPLYGRLSDLTGRKPLLWVAILFFLFGSALCGAAKNMTWLCIARGLQGVGGGGIISIVQIIMSDITTLEQRGAISGVFGFVWGVASVIGPLAGGALTDRVSWRWCFYINLPTGGVSFLILLIFLQLNPQPRVSARELAAQFDFLGLFLVVAAAVLVIIGFSNASTHGWGNAETIATIAIGGLLFVVFTVWEFYTTRRPIISPRLFRTRTTALLLLSVFLHAVSFFSVTYYLPIFYQAVHGSNALESGVQMLPFSLISSFMSMTAGIAISKLHAYRPVLWFGYSVMLIGYALMCTLDERSSVAIQEVYPGLAGLGLGCLFQTPLIGLQSAMPLSEVGTTTAAMALIRSMGGTIGITLSGTVLNSDFASRSRDIPGLLQAEAAYGGATAIQGDPRFLRDLQPPTLAAEAVRAYAKSVQRIWIVMTPLVAVALIATLGVKGYSLKRKVTHGGKPQEGKEKIADEEAQKPEDPDCEGTTALTVAPSCPKQPDQDIEKCEATDNENGAQREQTPLADP</sequence>
<dbReference type="HOGENOM" id="CLU_000960_22_0_1"/>
<evidence type="ECO:0000256" key="9">
    <source>
        <dbReference type="SAM" id="Phobius"/>
    </source>
</evidence>
<dbReference type="NCBIfam" id="TIGR00711">
    <property type="entry name" value="efflux_EmrB"/>
    <property type="match status" value="1"/>
</dbReference>
<feature type="compositionally biased region" description="Basic and acidic residues" evidence="8">
    <location>
        <begin position="629"/>
        <end position="638"/>
    </location>
</feature>
<dbReference type="FunFam" id="1.20.1720.10:FF:000013">
    <property type="entry name" value="Related to multidrug resistance proteins"/>
    <property type="match status" value="1"/>
</dbReference>
<keyword evidence="12" id="KW-1185">Reference proteome</keyword>
<dbReference type="Proteomes" id="UP000027361">
    <property type="component" value="Unassembled WGS sequence"/>
</dbReference>
<feature type="compositionally biased region" description="Low complexity" evidence="8">
    <location>
        <begin position="40"/>
        <end position="63"/>
    </location>
</feature>
<dbReference type="PRINTS" id="PR01036">
    <property type="entry name" value="TCRTETB"/>
</dbReference>
<feature type="transmembrane region" description="Helical" evidence="9">
    <location>
        <begin position="418"/>
        <end position="434"/>
    </location>
</feature>
<protein>
    <submittedName>
        <fullName evidence="11">MFS general substrate transporter</fullName>
    </submittedName>
</protein>
<evidence type="ECO:0000256" key="4">
    <source>
        <dbReference type="ARBA" id="ARBA00022475"/>
    </source>
</evidence>
<feature type="transmembrane region" description="Helical" evidence="9">
    <location>
        <begin position="89"/>
        <end position="114"/>
    </location>
</feature>
<feature type="transmembrane region" description="Helical" evidence="9">
    <location>
        <begin position="315"/>
        <end position="332"/>
    </location>
</feature>
<reference evidence="11 12" key="1">
    <citation type="submission" date="2014-05" db="EMBL/GenBank/DDBJ databases">
        <title>Draft genome sequence of a rare smut relative, Tilletiaria anomala UBC 951.</title>
        <authorList>
            <consortium name="DOE Joint Genome Institute"/>
            <person name="Toome M."/>
            <person name="Kuo A."/>
            <person name="Henrissat B."/>
            <person name="Lipzen A."/>
            <person name="Tritt A."/>
            <person name="Yoshinaga Y."/>
            <person name="Zane M."/>
            <person name="Barry K."/>
            <person name="Grigoriev I.V."/>
            <person name="Spatafora J.W."/>
            <person name="Aimea M.C."/>
        </authorList>
    </citation>
    <scope>NUCLEOTIDE SEQUENCE [LARGE SCALE GENOMIC DNA]</scope>
    <source>
        <strain evidence="11 12">UBC 951</strain>
    </source>
</reference>
<feature type="transmembrane region" description="Helical" evidence="9">
    <location>
        <begin position="158"/>
        <end position="178"/>
    </location>
</feature>
<organism evidence="11 12">
    <name type="scientific">Tilletiaria anomala (strain ATCC 24038 / CBS 436.72 / UBC 951)</name>
    <dbReference type="NCBI Taxonomy" id="1037660"/>
    <lineage>
        <taxon>Eukaryota</taxon>
        <taxon>Fungi</taxon>
        <taxon>Dikarya</taxon>
        <taxon>Basidiomycota</taxon>
        <taxon>Ustilaginomycotina</taxon>
        <taxon>Exobasidiomycetes</taxon>
        <taxon>Georgefischeriales</taxon>
        <taxon>Tilletiariaceae</taxon>
        <taxon>Tilletiaria</taxon>
    </lineage>
</organism>
<dbReference type="SUPFAM" id="SSF103473">
    <property type="entry name" value="MFS general substrate transporter"/>
    <property type="match status" value="1"/>
</dbReference>
<keyword evidence="4" id="KW-1003">Cell membrane</keyword>
<gene>
    <name evidence="11" type="ORF">K437DRAFT_227550</name>
</gene>
<dbReference type="PROSITE" id="PS50850">
    <property type="entry name" value="MFS"/>
    <property type="match status" value="1"/>
</dbReference>
<accession>A0A066VNE0</accession>
<dbReference type="OMA" id="FTQTIGW"/>
<dbReference type="Gene3D" id="1.20.1250.20">
    <property type="entry name" value="MFS general substrate transporter like domains"/>
    <property type="match status" value="1"/>
</dbReference>
<evidence type="ECO:0000256" key="1">
    <source>
        <dbReference type="ARBA" id="ARBA00004651"/>
    </source>
</evidence>
<keyword evidence="3" id="KW-0813">Transport</keyword>
<evidence type="ECO:0000259" key="10">
    <source>
        <dbReference type="PROSITE" id="PS50850"/>
    </source>
</evidence>
<dbReference type="STRING" id="1037660.A0A066VNE0"/>
<name>A0A066VNE0_TILAU</name>
<dbReference type="FunCoup" id="A0A066VNE0">
    <property type="interactions" value="15"/>
</dbReference>
<dbReference type="GO" id="GO:0005886">
    <property type="term" value="C:plasma membrane"/>
    <property type="evidence" value="ECO:0007669"/>
    <property type="project" value="UniProtKB-SubCell"/>
</dbReference>
<dbReference type="Gene3D" id="1.20.1720.10">
    <property type="entry name" value="Multidrug resistance protein D"/>
    <property type="match status" value="1"/>
</dbReference>
<feature type="transmembrane region" description="Helical" evidence="9">
    <location>
        <begin position="248"/>
        <end position="268"/>
    </location>
</feature>
<evidence type="ECO:0000256" key="6">
    <source>
        <dbReference type="ARBA" id="ARBA00022989"/>
    </source>
</evidence>
<feature type="transmembrane region" description="Helical" evidence="9">
    <location>
        <begin position="215"/>
        <end position="236"/>
    </location>
</feature>
<feature type="transmembrane region" description="Helical" evidence="9">
    <location>
        <begin position="353"/>
        <end position="373"/>
    </location>
</feature>
<feature type="transmembrane region" description="Helical" evidence="9">
    <location>
        <begin position="560"/>
        <end position="578"/>
    </location>
</feature>
<keyword evidence="7 9" id="KW-0472">Membrane</keyword>
<dbReference type="InterPro" id="IPR004638">
    <property type="entry name" value="EmrB-like"/>
</dbReference>
<evidence type="ECO:0000256" key="2">
    <source>
        <dbReference type="ARBA" id="ARBA00008335"/>
    </source>
</evidence>
<evidence type="ECO:0000256" key="5">
    <source>
        <dbReference type="ARBA" id="ARBA00022692"/>
    </source>
</evidence>
<feature type="transmembrane region" description="Helical" evidence="9">
    <location>
        <begin position="280"/>
        <end position="303"/>
    </location>
</feature>
<dbReference type="OrthoDB" id="10021397at2759"/>
<feature type="compositionally biased region" description="Basic and acidic residues" evidence="8">
    <location>
        <begin position="592"/>
        <end position="610"/>
    </location>
</feature>
<dbReference type="GO" id="GO:0022857">
    <property type="term" value="F:transmembrane transporter activity"/>
    <property type="evidence" value="ECO:0007669"/>
    <property type="project" value="InterPro"/>
</dbReference>
<comment type="subcellular location">
    <subcellularLocation>
        <location evidence="1">Cell membrane</location>
        <topology evidence="1">Multi-pass membrane protein</topology>
    </subcellularLocation>
</comment>
<keyword evidence="6 9" id="KW-1133">Transmembrane helix</keyword>
<dbReference type="CDD" id="cd17502">
    <property type="entry name" value="MFS_Azr1_MDR_like"/>
    <property type="match status" value="1"/>
</dbReference>
<dbReference type="RefSeq" id="XP_013241289.1">
    <property type="nucleotide sequence ID" value="XM_013385835.1"/>
</dbReference>
<dbReference type="InterPro" id="IPR020846">
    <property type="entry name" value="MFS_dom"/>
</dbReference>
<evidence type="ECO:0000313" key="11">
    <source>
        <dbReference type="EMBL" id="KDN40105.1"/>
    </source>
</evidence>
<feature type="region of interest" description="Disordered" evidence="8">
    <location>
        <begin position="1"/>
        <end position="77"/>
    </location>
</feature>
<comment type="similarity">
    <text evidence="2">Belongs to the major facilitator superfamily.</text>
</comment>
<feature type="transmembrane region" description="Helical" evidence="9">
    <location>
        <begin position="393"/>
        <end position="411"/>
    </location>
</feature>
<feature type="compositionally biased region" description="Polar residues" evidence="8">
    <location>
        <begin position="1"/>
        <end position="28"/>
    </location>
</feature>
<feature type="transmembrane region" description="Helical" evidence="9">
    <location>
        <begin position="126"/>
        <end position="146"/>
    </location>
</feature>
<evidence type="ECO:0000256" key="7">
    <source>
        <dbReference type="ARBA" id="ARBA00023136"/>
    </source>
</evidence>
<dbReference type="InterPro" id="IPR011701">
    <property type="entry name" value="MFS"/>
</dbReference>
<dbReference type="AlphaFoldDB" id="A0A066VNE0"/>
<feature type="region of interest" description="Disordered" evidence="8">
    <location>
        <begin position="586"/>
        <end position="655"/>
    </location>
</feature>
<evidence type="ECO:0000256" key="3">
    <source>
        <dbReference type="ARBA" id="ARBA00022448"/>
    </source>
</evidence>
<dbReference type="PANTHER" id="PTHR23501:SF102">
    <property type="entry name" value="DRUG TRANSPORTER, PUTATIVE (AFU_ORTHOLOGUE AFUA_3G08530)-RELATED"/>
    <property type="match status" value="1"/>
</dbReference>
<evidence type="ECO:0000313" key="12">
    <source>
        <dbReference type="Proteomes" id="UP000027361"/>
    </source>
</evidence>
<proteinExistence type="inferred from homology"/>
<dbReference type="InParanoid" id="A0A066VNE0"/>
<keyword evidence="5 9" id="KW-0812">Transmembrane</keyword>
<dbReference type="InterPro" id="IPR036259">
    <property type="entry name" value="MFS_trans_sf"/>
</dbReference>
<dbReference type="PANTHER" id="PTHR23501">
    <property type="entry name" value="MAJOR FACILITATOR SUPERFAMILY"/>
    <property type="match status" value="1"/>
</dbReference>
<comment type="caution">
    <text evidence="11">The sequence shown here is derived from an EMBL/GenBank/DDBJ whole genome shotgun (WGS) entry which is preliminary data.</text>
</comment>
<feature type="transmembrane region" description="Helical" evidence="9">
    <location>
        <begin position="184"/>
        <end position="203"/>
    </location>
</feature>
<dbReference type="EMBL" id="JMSN01000095">
    <property type="protein sequence ID" value="KDN40105.1"/>
    <property type="molecule type" value="Genomic_DNA"/>
</dbReference>
<evidence type="ECO:0000256" key="8">
    <source>
        <dbReference type="SAM" id="MobiDB-lite"/>
    </source>
</evidence>
<feature type="compositionally biased region" description="Basic and acidic residues" evidence="8">
    <location>
        <begin position="64"/>
        <end position="77"/>
    </location>
</feature>
<feature type="domain" description="Major facilitator superfamily (MFS) profile" evidence="10">
    <location>
        <begin position="92"/>
        <end position="583"/>
    </location>
</feature>
<dbReference type="GeneID" id="25262633"/>
<dbReference type="Pfam" id="PF07690">
    <property type="entry name" value="MFS_1"/>
    <property type="match status" value="1"/>
</dbReference>